<comment type="caution">
    <text evidence="1">The sequence shown here is derived from an EMBL/GenBank/DDBJ whole genome shotgun (WGS) entry which is preliminary data.</text>
</comment>
<keyword evidence="2" id="KW-1185">Reference proteome</keyword>
<evidence type="ECO:0000313" key="2">
    <source>
        <dbReference type="Proteomes" id="UP000276133"/>
    </source>
</evidence>
<dbReference type="EMBL" id="REGN01001117">
    <property type="protein sequence ID" value="RNA36878.1"/>
    <property type="molecule type" value="Genomic_DNA"/>
</dbReference>
<evidence type="ECO:0000313" key="1">
    <source>
        <dbReference type="EMBL" id="RNA36878.1"/>
    </source>
</evidence>
<gene>
    <name evidence="1" type="ORF">BpHYR1_025957</name>
</gene>
<reference evidence="1 2" key="1">
    <citation type="journal article" date="2018" name="Sci. Rep.">
        <title>Genomic signatures of local adaptation to the degree of environmental predictability in rotifers.</title>
        <authorList>
            <person name="Franch-Gras L."/>
            <person name="Hahn C."/>
            <person name="Garcia-Roger E.M."/>
            <person name="Carmona M.J."/>
            <person name="Serra M."/>
            <person name="Gomez A."/>
        </authorList>
    </citation>
    <scope>NUCLEOTIDE SEQUENCE [LARGE SCALE GENOMIC DNA]</scope>
    <source>
        <strain evidence="1">HYR1</strain>
    </source>
</reference>
<sequence length="105" mass="12091">MEKFPLFLTPNIRERKQGVFLSYLIFFQEKKTTILNSNEVEFFNSEYDIWSYPLTVEFILSLITLSNVSKSNSGIKSPGLNPFKVSSTSDLINLFSLSKEKRIKG</sequence>
<dbReference type="Proteomes" id="UP000276133">
    <property type="component" value="Unassembled WGS sequence"/>
</dbReference>
<accession>A0A3M7SMX1</accession>
<proteinExistence type="predicted"/>
<name>A0A3M7SMX1_BRAPC</name>
<dbReference type="AlphaFoldDB" id="A0A3M7SMX1"/>
<protein>
    <submittedName>
        <fullName evidence="1">Uncharacterized protein</fullName>
    </submittedName>
</protein>
<organism evidence="1 2">
    <name type="scientific">Brachionus plicatilis</name>
    <name type="common">Marine rotifer</name>
    <name type="synonym">Brachionus muelleri</name>
    <dbReference type="NCBI Taxonomy" id="10195"/>
    <lineage>
        <taxon>Eukaryota</taxon>
        <taxon>Metazoa</taxon>
        <taxon>Spiralia</taxon>
        <taxon>Gnathifera</taxon>
        <taxon>Rotifera</taxon>
        <taxon>Eurotatoria</taxon>
        <taxon>Monogononta</taxon>
        <taxon>Pseudotrocha</taxon>
        <taxon>Ploima</taxon>
        <taxon>Brachionidae</taxon>
        <taxon>Brachionus</taxon>
    </lineage>
</organism>